<dbReference type="Proteomes" id="UP000314294">
    <property type="component" value="Unassembled WGS sequence"/>
</dbReference>
<protein>
    <submittedName>
        <fullName evidence="2">Uncharacterized protein</fullName>
    </submittedName>
</protein>
<accession>A0A4Z2HMF5</accession>
<name>A0A4Z2HMF5_9TELE</name>
<organism evidence="2 3">
    <name type="scientific">Liparis tanakae</name>
    <name type="common">Tanaka's snailfish</name>
    <dbReference type="NCBI Taxonomy" id="230148"/>
    <lineage>
        <taxon>Eukaryota</taxon>
        <taxon>Metazoa</taxon>
        <taxon>Chordata</taxon>
        <taxon>Craniata</taxon>
        <taxon>Vertebrata</taxon>
        <taxon>Euteleostomi</taxon>
        <taxon>Actinopterygii</taxon>
        <taxon>Neopterygii</taxon>
        <taxon>Teleostei</taxon>
        <taxon>Neoteleostei</taxon>
        <taxon>Acanthomorphata</taxon>
        <taxon>Eupercaria</taxon>
        <taxon>Perciformes</taxon>
        <taxon>Cottioidei</taxon>
        <taxon>Cottales</taxon>
        <taxon>Liparidae</taxon>
        <taxon>Liparis</taxon>
    </lineage>
</organism>
<evidence type="ECO:0000256" key="1">
    <source>
        <dbReference type="SAM" id="MobiDB-lite"/>
    </source>
</evidence>
<keyword evidence="3" id="KW-1185">Reference proteome</keyword>
<gene>
    <name evidence="2" type="ORF">EYF80_023641</name>
</gene>
<proteinExistence type="predicted"/>
<dbReference type="EMBL" id="SRLO01000224">
    <property type="protein sequence ID" value="TNN66163.1"/>
    <property type="molecule type" value="Genomic_DNA"/>
</dbReference>
<dbReference type="AlphaFoldDB" id="A0A4Z2HMF5"/>
<evidence type="ECO:0000313" key="2">
    <source>
        <dbReference type="EMBL" id="TNN66163.1"/>
    </source>
</evidence>
<feature type="region of interest" description="Disordered" evidence="1">
    <location>
        <begin position="1"/>
        <end position="111"/>
    </location>
</feature>
<sequence>MRPRSGRGPIDRGLLLSLCESGMSSDSEQTSGSGQAQAERERGRETEREKEREREREGGEGKLQERERGALGCHLTHPSEAALTKTSHKIHQSVRELDRESALAQHRATYE</sequence>
<feature type="compositionally biased region" description="Polar residues" evidence="1">
    <location>
        <begin position="22"/>
        <end position="36"/>
    </location>
</feature>
<evidence type="ECO:0000313" key="3">
    <source>
        <dbReference type="Proteomes" id="UP000314294"/>
    </source>
</evidence>
<feature type="compositionally biased region" description="Basic and acidic residues" evidence="1">
    <location>
        <begin position="38"/>
        <end position="69"/>
    </location>
</feature>
<comment type="caution">
    <text evidence="2">The sequence shown here is derived from an EMBL/GenBank/DDBJ whole genome shotgun (WGS) entry which is preliminary data.</text>
</comment>
<reference evidence="2 3" key="1">
    <citation type="submission" date="2019-03" db="EMBL/GenBank/DDBJ databases">
        <title>First draft genome of Liparis tanakae, snailfish: a comprehensive survey of snailfish specific genes.</title>
        <authorList>
            <person name="Kim W."/>
            <person name="Song I."/>
            <person name="Jeong J.-H."/>
            <person name="Kim D."/>
            <person name="Kim S."/>
            <person name="Ryu S."/>
            <person name="Song J.Y."/>
            <person name="Lee S.K."/>
        </authorList>
    </citation>
    <scope>NUCLEOTIDE SEQUENCE [LARGE SCALE GENOMIC DNA]</scope>
    <source>
        <tissue evidence="2">Muscle</tissue>
    </source>
</reference>